<evidence type="ECO:0000313" key="1">
    <source>
        <dbReference type="EMBL" id="TWX66338.1"/>
    </source>
</evidence>
<dbReference type="Pfam" id="PF07396">
    <property type="entry name" value="Porin_O_P"/>
    <property type="match status" value="1"/>
</dbReference>
<name>A0A5C6QC62_9GAMM</name>
<dbReference type="EMBL" id="VOLT01000008">
    <property type="protein sequence ID" value="TWX66338.1"/>
    <property type="molecule type" value="Genomic_DNA"/>
</dbReference>
<proteinExistence type="predicted"/>
<comment type="caution">
    <text evidence="1">The sequence shown here is derived from an EMBL/GenBank/DDBJ whole genome shotgun (WGS) entry which is preliminary data.</text>
</comment>
<sequence length="578" mass="64628">MKMKNKKFTMIWKFLTIVFFNLSLLPIIQAEEVIPGVIEVTEVIPEVIEQKIVIHNVTFIDPKKPNESTIASLVITDKLFDSVTQDDVEVNLSDIIFDAQSGFILGTLKSGEIANFMILDEDPHKNIEALLDTKKHVLLAIRDGIIIRNNLKTESNISSTAPPKKKKTKRAGWIGYTPPQILLHSVYTSDSWNVYSNDYFSTLFVGAIALDRQKWFYQDAESELQVGDNSLFDGGEIRALRFGVGGALKFDSPWMYTIAGATNSFDKGFDTNTSDNVTFFDWRLDIPTAFNTTLSIGKQKEPISMERLMGMVFLPNQERSVVSDALLPSRNVGMVLSGRNEANTVTWAGGIFNDWLDDDGSIGENSTQFVARSTWLPYESEDESELIHLGFGYRYSNGKEAMRFASSPEFNLSPNYIDTGAIDAEKMSTYNYEASWRSGPYWISSEYINTNIDAPSLNTPSLSGYHVSAAWAITGEMRAYNKRSGTFSPLPVARSVEQSGLGAWELTSRWSVFDGNNGGISAGKTKIFSVGVFWWLTAKLNLSFNYRHIDLDRCSFISNNCDLQGTSSGMNTRILLLL</sequence>
<dbReference type="OrthoDB" id="9807854at2"/>
<keyword evidence="2" id="KW-1185">Reference proteome</keyword>
<dbReference type="AlphaFoldDB" id="A0A5C6QC62"/>
<reference evidence="1 2" key="1">
    <citation type="submission" date="2019-07" db="EMBL/GenBank/DDBJ databases">
        <title>Genomes of sea-ice associated Colwellia species.</title>
        <authorList>
            <person name="Bowman J.P."/>
        </authorList>
    </citation>
    <scope>NUCLEOTIDE SEQUENCE [LARGE SCALE GENOMIC DNA]</scope>
    <source>
        <strain evidence="1 2">ACAM 459</strain>
    </source>
</reference>
<dbReference type="GO" id="GO:0016810">
    <property type="term" value="F:hydrolase activity, acting on carbon-nitrogen (but not peptide) bonds"/>
    <property type="evidence" value="ECO:0007669"/>
    <property type="project" value="InterPro"/>
</dbReference>
<evidence type="ECO:0000313" key="2">
    <source>
        <dbReference type="Proteomes" id="UP000321822"/>
    </source>
</evidence>
<gene>
    <name evidence="1" type="ORF">ESZ36_15855</name>
</gene>
<dbReference type="Proteomes" id="UP000321822">
    <property type="component" value="Unassembled WGS sequence"/>
</dbReference>
<dbReference type="InterPro" id="IPR010870">
    <property type="entry name" value="Porin_O/P"/>
</dbReference>
<dbReference type="Gene3D" id="2.40.160.10">
    <property type="entry name" value="Porin"/>
    <property type="match status" value="1"/>
</dbReference>
<accession>A0A5C6QC62</accession>
<dbReference type="SUPFAM" id="SSF56935">
    <property type="entry name" value="Porins"/>
    <property type="match status" value="1"/>
</dbReference>
<dbReference type="Gene3D" id="2.30.40.10">
    <property type="entry name" value="Urease, subunit C, domain 1"/>
    <property type="match status" value="1"/>
</dbReference>
<dbReference type="InterPro" id="IPR011059">
    <property type="entry name" value="Metal-dep_hydrolase_composite"/>
</dbReference>
<dbReference type="InterPro" id="IPR023614">
    <property type="entry name" value="Porin_dom_sf"/>
</dbReference>
<organism evidence="1 2">
    <name type="scientific">Colwellia demingiae</name>
    <dbReference type="NCBI Taxonomy" id="89401"/>
    <lineage>
        <taxon>Bacteria</taxon>
        <taxon>Pseudomonadati</taxon>
        <taxon>Pseudomonadota</taxon>
        <taxon>Gammaproteobacteria</taxon>
        <taxon>Alteromonadales</taxon>
        <taxon>Colwelliaceae</taxon>
        <taxon>Colwellia</taxon>
    </lineage>
</organism>
<protein>
    <submittedName>
        <fullName evidence="1">Uncharacterized protein</fullName>
    </submittedName>
</protein>